<dbReference type="AlphaFoldDB" id="A0A8K0TKU2"/>
<dbReference type="Proteomes" id="UP000813385">
    <property type="component" value="Unassembled WGS sequence"/>
</dbReference>
<accession>A0A8K0TKU2</accession>
<gene>
    <name evidence="2" type="ORF">B0T11DRAFT_49634</name>
</gene>
<comment type="caution">
    <text evidence="2">The sequence shown here is derived from an EMBL/GenBank/DDBJ whole genome shotgun (WGS) entry which is preliminary data.</text>
</comment>
<proteinExistence type="predicted"/>
<evidence type="ECO:0000313" key="3">
    <source>
        <dbReference type="Proteomes" id="UP000813385"/>
    </source>
</evidence>
<organism evidence="2 3">
    <name type="scientific">Plectosphaerella cucumerina</name>
    <dbReference type="NCBI Taxonomy" id="40658"/>
    <lineage>
        <taxon>Eukaryota</taxon>
        <taxon>Fungi</taxon>
        <taxon>Dikarya</taxon>
        <taxon>Ascomycota</taxon>
        <taxon>Pezizomycotina</taxon>
        <taxon>Sordariomycetes</taxon>
        <taxon>Hypocreomycetidae</taxon>
        <taxon>Glomerellales</taxon>
        <taxon>Plectosphaerellaceae</taxon>
        <taxon>Plectosphaerella</taxon>
    </lineage>
</organism>
<reference evidence="2" key="1">
    <citation type="journal article" date="2021" name="Nat. Commun.">
        <title>Genetic determinants of endophytism in the Arabidopsis root mycobiome.</title>
        <authorList>
            <person name="Mesny F."/>
            <person name="Miyauchi S."/>
            <person name="Thiergart T."/>
            <person name="Pickel B."/>
            <person name="Atanasova L."/>
            <person name="Karlsson M."/>
            <person name="Huettel B."/>
            <person name="Barry K.W."/>
            <person name="Haridas S."/>
            <person name="Chen C."/>
            <person name="Bauer D."/>
            <person name="Andreopoulos W."/>
            <person name="Pangilinan J."/>
            <person name="LaButti K."/>
            <person name="Riley R."/>
            <person name="Lipzen A."/>
            <person name="Clum A."/>
            <person name="Drula E."/>
            <person name="Henrissat B."/>
            <person name="Kohler A."/>
            <person name="Grigoriev I.V."/>
            <person name="Martin F.M."/>
            <person name="Hacquard S."/>
        </authorList>
    </citation>
    <scope>NUCLEOTIDE SEQUENCE</scope>
    <source>
        <strain evidence="2">MPI-CAGE-AT-0016</strain>
    </source>
</reference>
<keyword evidence="3" id="KW-1185">Reference proteome</keyword>
<feature type="compositionally biased region" description="Gly residues" evidence="1">
    <location>
        <begin position="207"/>
        <end position="227"/>
    </location>
</feature>
<evidence type="ECO:0000313" key="2">
    <source>
        <dbReference type="EMBL" id="KAH7367000.1"/>
    </source>
</evidence>
<dbReference type="EMBL" id="JAGPXD010000002">
    <property type="protein sequence ID" value="KAH7367000.1"/>
    <property type="molecule type" value="Genomic_DNA"/>
</dbReference>
<protein>
    <submittedName>
        <fullName evidence="2">Uncharacterized protein</fullName>
    </submittedName>
</protein>
<sequence>MLYLPARLTMHHELTVLTVGCVSSWLLLLSSLLSRAIVHDALPESRPKAPTGSNSTRVLQLLSPNLKTPSPLPVVVPCNLGRCLSLHPRVLDRHSTEVVHALLLESDAVEVALAVEAGALGGAELLTGVVDALVLAHELALVSLAGLALVEEPGAVDSPVSEIAVASHAEGRGREAVEVAAEDLDAGAVLDARSGVLGLLLGRLGPGGGGGGESARGGPGDEGADSGGRGEGRPGQEPG</sequence>
<feature type="compositionally biased region" description="Basic and acidic residues" evidence="1">
    <location>
        <begin position="228"/>
        <end position="239"/>
    </location>
</feature>
<evidence type="ECO:0000256" key="1">
    <source>
        <dbReference type="SAM" id="MobiDB-lite"/>
    </source>
</evidence>
<name>A0A8K0TKU2_9PEZI</name>
<feature type="region of interest" description="Disordered" evidence="1">
    <location>
        <begin position="207"/>
        <end position="239"/>
    </location>
</feature>